<dbReference type="EMBL" id="BCMI01000031">
    <property type="protein sequence ID" value="GAX06985.1"/>
    <property type="molecule type" value="Genomic_DNA"/>
</dbReference>
<evidence type="ECO:0000313" key="1">
    <source>
        <dbReference type="EMBL" id="GAX06985.1"/>
    </source>
</evidence>
<proteinExistence type="predicted"/>
<protein>
    <submittedName>
        <fullName evidence="1">Uncharacterized protein</fullName>
    </submittedName>
</protein>
<gene>
    <name evidence="1" type="ORF">IWT25_02333</name>
</gene>
<organism evidence="1">
    <name type="scientific">Secundilactobacillus pentosiphilus</name>
    <dbReference type="NCBI Taxonomy" id="1714682"/>
    <lineage>
        <taxon>Bacteria</taxon>
        <taxon>Bacillati</taxon>
        <taxon>Bacillota</taxon>
        <taxon>Bacilli</taxon>
        <taxon>Lactobacillales</taxon>
        <taxon>Lactobacillaceae</taxon>
        <taxon>Secundilactobacillus</taxon>
    </lineage>
</organism>
<sequence>MADKQNDESLPDKEVVLHRFLNKFSREEQPYVLSDLEKPIGIGEKIVQLLKKEDVTYDDAYASLQYAYELLKYKSNFINL</sequence>
<name>A0A1Z5IYX0_9LACO</name>
<dbReference type="AlphaFoldDB" id="A0A1Z5IYX0"/>
<dbReference type="RefSeq" id="WP_089121890.1">
    <property type="nucleotide sequence ID" value="NZ_BCMI01000031.1"/>
</dbReference>
<dbReference type="OrthoDB" id="2324304at2"/>
<dbReference type="Proteomes" id="UP000198414">
    <property type="component" value="Unassembled WGS sequence"/>
</dbReference>
<comment type="caution">
    <text evidence="1">The sequence shown here is derived from an EMBL/GenBank/DDBJ whole genome shotgun (WGS) entry which is preliminary data.</text>
</comment>
<accession>A0A1Z5IYX0</accession>
<reference evidence="1" key="1">
    <citation type="submission" date="2015-11" db="EMBL/GenBank/DDBJ databases">
        <title>Draft genome sequences of new species of the genus Lactobacillus isolated from orchardgrass silage.</title>
        <authorList>
            <person name="Tohno M."/>
            <person name="Tanizawa Y."/>
            <person name="Arita M."/>
        </authorList>
    </citation>
    <scope>NUCLEOTIDE SEQUENCE [LARGE SCALE GENOMIC DNA]</scope>
    <source>
        <strain evidence="1">IWT25</strain>
    </source>
</reference>